<reference evidence="9" key="1">
    <citation type="submission" date="2022-03" db="EMBL/GenBank/DDBJ databases">
        <authorList>
            <person name="Sayadi A."/>
        </authorList>
    </citation>
    <scope>NUCLEOTIDE SEQUENCE</scope>
</reference>
<dbReference type="EMBL" id="CAKOFQ010007030">
    <property type="protein sequence ID" value="CAH1987875.1"/>
    <property type="molecule type" value="Genomic_DNA"/>
</dbReference>
<dbReference type="OrthoDB" id="10257284at2759"/>
<comment type="caution">
    <text evidence="9">The sequence shown here is derived from an EMBL/GenBank/DDBJ whole genome shotgun (WGS) entry which is preliminary data.</text>
</comment>
<evidence type="ECO:0000256" key="8">
    <source>
        <dbReference type="SAM" id="SignalP"/>
    </source>
</evidence>
<evidence type="ECO:0000256" key="5">
    <source>
        <dbReference type="ARBA" id="ARBA00022801"/>
    </source>
</evidence>
<comment type="similarity">
    <text evidence="2">Belongs to the histidine acid phosphatase family.</text>
</comment>
<evidence type="ECO:0000313" key="10">
    <source>
        <dbReference type="Proteomes" id="UP001152888"/>
    </source>
</evidence>
<dbReference type="AlphaFoldDB" id="A0A9P0L9B1"/>
<dbReference type="InterPro" id="IPR029033">
    <property type="entry name" value="His_PPase_superfam"/>
</dbReference>
<feature type="chain" id="PRO_5040310847" description="acid phosphatase" evidence="8">
    <location>
        <begin position="20"/>
        <end position="390"/>
    </location>
</feature>
<evidence type="ECO:0000256" key="3">
    <source>
        <dbReference type="ARBA" id="ARBA00012646"/>
    </source>
</evidence>
<dbReference type="PANTHER" id="PTHR11567">
    <property type="entry name" value="ACID PHOSPHATASE-RELATED"/>
    <property type="match status" value="1"/>
</dbReference>
<gene>
    <name evidence="9" type="ORF">ACAOBT_LOCUS18133</name>
</gene>
<evidence type="ECO:0000256" key="4">
    <source>
        <dbReference type="ARBA" id="ARBA00022729"/>
    </source>
</evidence>
<dbReference type="EC" id="3.1.3.2" evidence="3"/>
<evidence type="ECO:0000256" key="2">
    <source>
        <dbReference type="ARBA" id="ARBA00005375"/>
    </source>
</evidence>
<keyword evidence="7" id="KW-0325">Glycoprotein</keyword>
<comment type="catalytic activity">
    <reaction evidence="1">
        <text>a phosphate monoester + H2O = an alcohol + phosphate</text>
        <dbReference type="Rhea" id="RHEA:15017"/>
        <dbReference type="ChEBI" id="CHEBI:15377"/>
        <dbReference type="ChEBI" id="CHEBI:30879"/>
        <dbReference type="ChEBI" id="CHEBI:43474"/>
        <dbReference type="ChEBI" id="CHEBI:67140"/>
        <dbReference type="EC" id="3.1.3.2"/>
    </reaction>
</comment>
<dbReference type="GO" id="GO:0003993">
    <property type="term" value="F:acid phosphatase activity"/>
    <property type="evidence" value="ECO:0007669"/>
    <property type="project" value="UniProtKB-EC"/>
</dbReference>
<keyword evidence="10" id="KW-1185">Reference proteome</keyword>
<dbReference type="PANTHER" id="PTHR11567:SF211">
    <property type="entry name" value="PROSTATIC ACID PHOSPHATASE"/>
    <property type="match status" value="1"/>
</dbReference>
<dbReference type="InterPro" id="IPR000560">
    <property type="entry name" value="His_Pase_clade-2"/>
</dbReference>
<dbReference type="Gene3D" id="3.40.50.1240">
    <property type="entry name" value="Phosphoglycerate mutase-like"/>
    <property type="match status" value="1"/>
</dbReference>
<name>A0A9P0L9B1_ACAOB</name>
<feature type="signal peptide" evidence="8">
    <location>
        <begin position="1"/>
        <end position="19"/>
    </location>
</feature>
<dbReference type="InterPro" id="IPR050645">
    <property type="entry name" value="Histidine_acid_phosphatase"/>
</dbReference>
<evidence type="ECO:0000256" key="1">
    <source>
        <dbReference type="ARBA" id="ARBA00000032"/>
    </source>
</evidence>
<keyword evidence="4 8" id="KW-0732">Signal</keyword>
<dbReference type="Proteomes" id="UP001152888">
    <property type="component" value="Unassembled WGS sequence"/>
</dbReference>
<accession>A0A9P0L9B1</accession>
<organism evidence="9 10">
    <name type="scientific">Acanthoscelides obtectus</name>
    <name type="common">Bean weevil</name>
    <name type="synonym">Bruchus obtectus</name>
    <dbReference type="NCBI Taxonomy" id="200917"/>
    <lineage>
        <taxon>Eukaryota</taxon>
        <taxon>Metazoa</taxon>
        <taxon>Ecdysozoa</taxon>
        <taxon>Arthropoda</taxon>
        <taxon>Hexapoda</taxon>
        <taxon>Insecta</taxon>
        <taxon>Pterygota</taxon>
        <taxon>Neoptera</taxon>
        <taxon>Endopterygota</taxon>
        <taxon>Coleoptera</taxon>
        <taxon>Polyphaga</taxon>
        <taxon>Cucujiformia</taxon>
        <taxon>Chrysomeloidea</taxon>
        <taxon>Chrysomelidae</taxon>
        <taxon>Bruchinae</taxon>
        <taxon>Bruchini</taxon>
        <taxon>Acanthoscelides</taxon>
    </lineage>
</organism>
<keyword evidence="5" id="KW-0378">Hydrolase</keyword>
<dbReference type="SUPFAM" id="SSF53254">
    <property type="entry name" value="Phosphoglycerate mutase-like"/>
    <property type="match status" value="1"/>
</dbReference>
<protein>
    <recommendedName>
        <fullName evidence="3">acid phosphatase</fullName>
        <ecNumber evidence="3">3.1.3.2</ecNumber>
    </recommendedName>
</protein>
<keyword evidence="6" id="KW-1015">Disulfide bond</keyword>
<evidence type="ECO:0000313" key="9">
    <source>
        <dbReference type="EMBL" id="CAH1987875.1"/>
    </source>
</evidence>
<proteinExistence type="inferred from homology"/>
<dbReference type="Pfam" id="PF00328">
    <property type="entry name" value="His_Phos_2"/>
    <property type="match status" value="1"/>
</dbReference>
<evidence type="ECO:0000256" key="6">
    <source>
        <dbReference type="ARBA" id="ARBA00023157"/>
    </source>
</evidence>
<evidence type="ECO:0000256" key="7">
    <source>
        <dbReference type="ARBA" id="ARBA00023180"/>
    </source>
</evidence>
<sequence>MYGVLRLICTCALVTLVRSTVHYPYIKSRSDRFNDNDYKVVFPHKEDEQSTLVHVHVLFRHGNRTADSEAELYPNDPYLNYTYFPYGLGQLTNAGKRREYAIGTALRERYDDFLGSYYYPEIVEAISTDYNRTKMSLQLVLAGLFPPRRDDIFNGLVWQPVPFNYLPRPEDTLLLGVLCPNYLELYEDHYNSNKVKRELRKHRETFNYIAKHSGLNVTRYQDIYQLFFGLSTESEYGLRLPGWLNTVWPETIIDLAIQEYYVSMGTSNLRKMAAGYLLKKILDDARRIIENRVKLCRKIHLYSAHENNVAQLLIALGIFEPHIPNYGAYLILELHRQNGKYGYKIFYENWTDRRGPKLMKLPKCGEFCPLDKLMSLIDEHLPLNDNLCGN</sequence>
<dbReference type="CDD" id="cd07061">
    <property type="entry name" value="HP_HAP_like"/>
    <property type="match status" value="1"/>
</dbReference>